<feature type="compositionally biased region" description="Basic residues" evidence="11">
    <location>
        <begin position="149"/>
        <end position="158"/>
    </location>
</feature>
<dbReference type="AlphaFoldDB" id="A0A6A4LIX1"/>
<dbReference type="SUPFAM" id="SSF58014">
    <property type="entry name" value="Coiled-coil domain of nucleotide exchange factor GrpE"/>
    <property type="match status" value="1"/>
</dbReference>
<dbReference type="Pfam" id="PF01025">
    <property type="entry name" value="GrpE"/>
    <property type="match status" value="1"/>
</dbReference>
<feature type="region of interest" description="Disordered" evidence="11">
    <location>
        <begin position="94"/>
        <end position="165"/>
    </location>
</feature>
<keyword evidence="7" id="KW-0496">Mitochondrion</keyword>
<dbReference type="Gene3D" id="3.90.20.20">
    <property type="match status" value="1"/>
</dbReference>
<keyword evidence="13" id="KW-1185">Reference proteome</keyword>
<feature type="compositionally biased region" description="Polar residues" evidence="11">
    <location>
        <begin position="94"/>
        <end position="111"/>
    </location>
</feature>
<dbReference type="GO" id="GO:0051082">
    <property type="term" value="F:unfolded protein binding"/>
    <property type="evidence" value="ECO:0007669"/>
    <property type="project" value="TreeGrafter"/>
</dbReference>
<evidence type="ECO:0000313" key="12">
    <source>
        <dbReference type="EMBL" id="KAE9458310.1"/>
    </source>
</evidence>
<evidence type="ECO:0000256" key="11">
    <source>
        <dbReference type="SAM" id="MobiDB-lite"/>
    </source>
</evidence>
<comment type="subunit">
    <text evidence="9">Probable component of the PAM complex, at least composed of SSC1 (mtHsp70), MGE1, TIM44, PAM16/TIM16, PAM17 and PAM18/TIM14. Interacts with SSQ1.</text>
</comment>
<evidence type="ECO:0000256" key="5">
    <source>
        <dbReference type="ARBA" id="ARBA00022840"/>
    </source>
</evidence>
<proteinExistence type="inferred from homology"/>
<dbReference type="GO" id="GO:0001405">
    <property type="term" value="C:PAM complex, Tim23 associated import motor"/>
    <property type="evidence" value="ECO:0007669"/>
    <property type="project" value="TreeGrafter"/>
</dbReference>
<dbReference type="FunFam" id="2.30.22.10:FF:000002">
    <property type="entry name" value="GrpE protein homolog"/>
    <property type="match status" value="1"/>
</dbReference>
<evidence type="ECO:0000256" key="1">
    <source>
        <dbReference type="ARBA" id="ARBA00004305"/>
    </source>
</evidence>
<dbReference type="PRINTS" id="PR00773">
    <property type="entry name" value="GRPEPROTEIN"/>
</dbReference>
<comment type="subcellular location">
    <subcellularLocation>
        <location evidence="1">Mitochondrion matrix</location>
    </subcellularLocation>
</comment>
<reference evidence="12 13" key="1">
    <citation type="journal article" date="2019" name="Genome Biol. Evol.">
        <title>The Rhododendron genome and chromosomal organization provide insight into shared whole-genome duplications across the heath family (Ericaceae).</title>
        <authorList>
            <person name="Soza V.L."/>
            <person name="Lindsley D."/>
            <person name="Waalkes A."/>
            <person name="Ramage E."/>
            <person name="Patwardhan R.P."/>
            <person name="Burton J.N."/>
            <person name="Adey A."/>
            <person name="Kumar A."/>
            <person name="Qiu R."/>
            <person name="Shendure J."/>
            <person name="Hall B."/>
        </authorList>
    </citation>
    <scope>NUCLEOTIDE SEQUENCE [LARGE SCALE GENOMIC DNA]</scope>
    <source>
        <strain evidence="12">RSF 1966-606</strain>
    </source>
</reference>
<evidence type="ECO:0000313" key="13">
    <source>
        <dbReference type="Proteomes" id="UP000428333"/>
    </source>
</evidence>
<dbReference type="HAMAP" id="MF_01151">
    <property type="entry name" value="GrpE"/>
    <property type="match status" value="1"/>
</dbReference>
<dbReference type="Proteomes" id="UP000428333">
    <property type="component" value="Linkage Group LG06"/>
</dbReference>
<dbReference type="GO" id="GO:0030150">
    <property type="term" value="P:protein import into mitochondrial matrix"/>
    <property type="evidence" value="ECO:0007669"/>
    <property type="project" value="TreeGrafter"/>
</dbReference>
<evidence type="ECO:0000256" key="3">
    <source>
        <dbReference type="ARBA" id="ARBA00022723"/>
    </source>
</evidence>
<dbReference type="InterPro" id="IPR013805">
    <property type="entry name" value="GrpE_CC"/>
</dbReference>
<dbReference type="InterPro" id="IPR000740">
    <property type="entry name" value="GrpE"/>
</dbReference>
<name>A0A6A4LIX1_9ERIC</name>
<gene>
    <name evidence="12" type="ORF">C3L33_09805</name>
</gene>
<evidence type="ECO:0008006" key="14">
    <source>
        <dbReference type="Google" id="ProtNLM"/>
    </source>
</evidence>
<dbReference type="SUPFAM" id="SSF51064">
    <property type="entry name" value="Head domain of nucleotide exchange factor GrpE"/>
    <property type="match status" value="1"/>
</dbReference>
<dbReference type="InterPro" id="IPR009012">
    <property type="entry name" value="GrpE_head"/>
</dbReference>
<dbReference type="GO" id="GO:0006457">
    <property type="term" value="P:protein folding"/>
    <property type="evidence" value="ECO:0007669"/>
    <property type="project" value="InterPro"/>
</dbReference>
<dbReference type="GO" id="GO:0046872">
    <property type="term" value="F:metal ion binding"/>
    <property type="evidence" value="ECO:0007669"/>
    <property type="project" value="UniProtKB-KW"/>
</dbReference>
<keyword evidence="6" id="KW-0809">Transit peptide</keyword>
<dbReference type="FunFam" id="3.90.20.20:FF:000005">
    <property type="entry name" value="GrpE protein homolog"/>
    <property type="match status" value="1"/>
</dbReference>
<protein>
    <recommendedName>
        <fullName evidence="14">GrpE protein homolog</fullName>
    </recommendedName>
</protein>
<dbReference type="GO" id="GO:0000774">
    <property type="term" value="F:adenyl-nucleotide exchange factor activity"/>
    <property type="evidence" value="ECO:0007669"/>
    <property type="project" value="InterPro"/>
</dbReference>
<feature type="compositionally biased region" description="Basic and acidic residues" evidence="11">
    <location>
        <begin position="112"/>
        <end position="126"/>
    </location>
</feature>
<sequence>MELLVLILRGKVLGKVVTTMQWLDLLEWVSRFGSLGATLHVPSVLYGLEVDFEEERDISSSFFLVVTGLVSLSQNSPLNASVFRRLEFWSSASPETTETEAAQSKNNGTHSRTSEDTTHPDKKEASSSEYIEVTNQKVESDSSSESQSAKRRRRHTKRIAFSDSDSESDLSREDLLKVLADKEELLKGKDKAIEMMQEKVLLADAEMANVMLRTRREAANSKKFAIQSFAKSLLDVADNLARAASVVENSFSKIDASKDTAGAVPLLKTLLEGVDMTEKQLLEVFKTSGVEKYDPTNEQFDPNRHNAAFQVPDASKPPGTIAIVLKPGYMLHDRVLRPAEVGVTVDVANE</sequence>
<dbReference type="OrthoDB" id="201635at2759"/>
<comment type="caution">
    <text evidence="12">The sequence shown here is derived from an EMBL/GenBank/DDBJ whole genome shotgun (WGS) entry which is preliminary data.</text>
</comment>
<evidence type="ECO:0000256" key="4">
    <source>
        <dbReference type="ARBA" id="ARBA00022741"/>
    </source>
</evidence>
<evidence type="ECO:0000256" key="10">
    <source>
        <dbReference type="RuleBase" id="RU004478"/>
    </source>
</evidence>
<evidence type="ECO:0000256" key="8">
    <source>
        <dbReference type="ARBA" id="ARBA00023186"/>
    </source>
</evidence>
<keyword evidence="8" id="KW-0143">Chaperone</keyword>
<keyword evidence="4" id="KW-0547">Nucleotide-binding</keyword>
<dbReference type="GO" id="GO:0051087">
    <property type="term" value="F:protein-folding chaperone binding"/>
    <property type="evidence" value="ECO:0007669"/>
    <property type="project" value="InterPro"/>
</dbReference>
<organism evidence="12 13">
    <name type="scientific">Rhododendron williamsianum</name>
    <dbReference type="NCBI Taxonomy" id="262921"/>
    <lineage>
        <taxon>Eukaryota</taxon>
        <taxon>Viridiplantae</taxon>
        <taxon>Streptophyta</taxon>
        <taxon>Embryophyta</taxon>
        <taxon>Tracheophyta</taxon>
        <taxon>Spermatophyta</taxon>
        <taxon>Magnoliopsida</taxon>
        <taxon>eudicotyledons</taxon>
        <taxon>Gunneridae</taxon>
        <taxon>Pentapetalae</taxon>
        <taxon>asterids</taxon>
        <taxon>Ericales</taxon>
        <taxon>Ericaceae</taxon>
        <taxon>Ericoideae</taxon>
        <taxon>Rhodoreae</taxon>
        <taxon>Rhododendron</taxon>
    </lineage>
</organism>
<dbReference type="EMBL" id="QEFC01001419">
    <property type="protein sequence ID" value="KAE9458310.1"/>
    <property type="molecule type" value="Genomic_DNA"/>
</dbReference>
<accession>A0A6A4LIX1</accession>
<evidence type="ECO:0000256" key="6">
    <source>
        <dbReference type="ARBA" id="ARBA00022946"/>
    </source>
</evidence>
<dbReference type="PANTHER" id="PTHR21237:SF23">
    <property type="entry name" value="GRPE PROTEIN HOMOLOG, MITOCHONDRIAL"/>
    <property type="match status" value="1"/>
</dbReference>
<evidence type="ECO:0000256" key="9">
    <source>
        <dbReference type="ARBA" id="ARBA00063669"/>
    </source>
</evidence>
<dbReference type="CDD" id="cd00446">
    <property type="entry name" value="GrpE"/>
    <property type="match status" value="1"/>
</dbReference>
<evidence type="ECO:0000256" key="7">
    <source>
        <dbReference type="ARBA" id="ARBA00023128"/>
    </source>
</evidence>
<comment type="similarity">
    <text evidence="2 10">Belongs to the GrpE family.</text>
</comment>
<dbReference type="GO" id="GO:0042803">
    <property type="term" value="F:protein homodimerization activity"/>
    <property type="evidence" value="ECO:0007669"/>
    <property type="project" value="InterPro"/>
</dbReference>
<feature type="non-terminal residue" evidence="12">
    <location>
        <position position="1"/>
    </location>
</feature>
<keyword evidence="5" id="KW-0067">ATP-binding</keyword>
<dbReference type="Gene3D" id="2.30.22.10">
    <property type="entry name" value="Head domain of nucleotide exchange factor GrpE"/>
    <property type="match status" value="1"/>
</dbReference>
<feature type="compositionally biased region" description="Polar residues" evidence="11">
    <location>
        <begin position="127"/>
        <end position="137"/>
    </location>
</feature>
<dbReference type="PANTHER" id="PTHR21237">
    <property type="entry name" value="GRPE PROTEIN"/>
    <property type="match status" value="1"/>
</dbReference>
<evidence type="ECO:0000256" key="2">
    <source>
        <dbReference type="ARBA" id="ARBA00009054"/>
    </source>
</evidence>
<dbReference type="GO" id="GO:0005524">
    <property type="term" value="F:ATP binding"/>
    <property type="evidence" value="ECO:0007669"/>
    <property type="project" value="UniProtKB-KW"/>
</dbReference>
<keyword evidence="3" id="KW-0479">Metal-binding</keyword>